<dbReference type="InterPro" id="IPR001647">
    <property type="entry name" value="HTH_TetR"/>
</dbReference>
<feature type="DNA-binding region" description="H-T-H motif" evidence="2">
    <location>
        <begin position="36"/>
        <end position="55"/>
    </location>
</feature>
<proteinExistence type="predicted"/>
<keyword evidence="1 2" id="KW-0238">DNA-binding</keyword>
<dbReference type="SUPFAM" id="SSF48498">
    <property type="entry name" value="Tetracyclin repressor-like, C-terminal domain"/>
    <property type="match status" value="1"/>
</dbReference>
<dbReference type="PANTHER" id="PTHR30055:SF184">
    <property type="entry name" value="HTH-TYPE TRANSCRIPTIONAL REGULATOR ETHR"/>
    <property type="match status" value="1"/>
</dbReference>
<dbReference type="Proteomes" id="UP000032746">
    <property type="component" value="Chromosome"/>
</dbReference>
<dbReference type="GO" id="GO:0003700">
    <property type="term" value="F:DNA-binding transcription factor activity"/>
    <property type="evidence" value="ECO:0007669"/>
    <property type="project" value="TreeGrafter"/>
</dbReference>
<dbReference type="Pfam" id="PF21313">
    <property type="entry name" value="EthR_C"/>
    <property type="match status" value="1"/>
</dbReference>
<evidence type="ECO:0000313" key="5">
    <source>
        <dbReference type="Proteomes" id="UP000032746"/>
    </source>
</evidence>
<evidence type="ECO:0000256" key="1">
    <source>
        <dbReference type="ARBA" id="ARBA00023125"/>
    </source>
</evidence>
<dbReference type="RefSeq" id="WP_000214126.1">
    <property type="nucleotide sequence ID" value="NZ_CAUZGQ010000026.1"/>
</dbReference>
<dbReference type="Gene3D" id="1.10.357.10">
    <property type="entry name" value="Tetracycline Repressor, domain 2"/>
    <property type="match status" value="1"/>
</dbReference>
<feature type="domain" description="HTH tetR-type" evidence="3">
    <location>
        <begin position="13"/>
        <end position="73"/>
    </location>
</feature>
<dbReference type="EMBL" id="CP008706">
    <property type="protein sequence ID" value="AKA31709.1"/>
    <property type="molecule type" value="Genomic_DNA"/>
</dbReference>
<dbReference type="InterPro" id="IPR049397">
    <property type="entry name" value="EthR_C"/>
</dbReference>
<gene>
    <name evidence="4" type="ORF">ABUW_1979</name>
</gene>
<dbReference type="PANTHER" id="PTHR30055">
    <property type="entry name" value="HTH-TYPE TRANSCRIPTIONAL REGULATOR RUTR"/>
    <property type="match status" value="1"/>
</dbReference>
<dbReference type="Pfam" id="PF00440">
    <property type="entry name" value="TetR_N"/>
    <property type="match status" value="1"/>
</dbReference>
<accession>A0A0D5YID6</accession>
<dbReference type="GO" id="GO:0000976">
    <property type="term" value="F:transcription cis-regulatory region binding"/>
    <property type="evidence" value="ECO:0007669"/>
    <property type="project" value="TreeGrafter"/>
</dbReference>
<dbReference type="InterPro" id="IPR050109">
    <property type="entry name" value="HTH-type_TetR-like_transc_reg"/>
</dbReference>
<dbReference type="SUPFAM" id="SSF46689">
    <property type="entry name" value="Homeodomain-like"/>
    <property type="match status" value="1"/>
</dbReference>
<dbReference type="PRINTS" id="PR00455">
    <property type="entry name" value="HTHTETR"/>
</dbReference>
<dbReference type="InterPro" id="IPR009057">
    <property type="entry name" value="Homeodomain-like_sf"/>
</dbReference>
<reference evidence="4 5" key="1">
    <citation type="journal article" date="2015" name="J. Bacteriol.">
        <title>Resources for Genetic and Genomic Analysis of Emerging Pathogen Acinetobacter baumannii.</title>
        <authorList>
            <person name="Gallagher L.A."/>
            <person name="Ramage E."/>
            <person name="Weiss E.J."/>
            <person name="Radey M."/>
            <person name="Hayden H.S."/>
            <person name="Held K.G."/>
            <person name="Huse H.K."/>
            <person name="Zurawski D.V."/>
            <person name="Brittnacher M.J."/>
            <person name="Manoil C."/>
        </authorList>
    </citation>
    <scope>NUCLEOTIDE SEQUENCE [LARGE SCALE GENOMIC DNA]</scope>
    <source>
        <strain evidence="4 5">AB5075-UW</strain>
    </source>
</reference>
<name>A0A0D5YID6_ACIBA</name>
<dbReference type="InterPro" id="IPR036271">
    <property type="entry name" value="Tet_transcr_reg_TetR-rel_C_sf"/>
</dbReference>
<protein>
    <submittedName>
        <fullName evidence="4">Transcriptional regulator, TetR family</fullName>
    </submittedName>
</protein>
<dbReference type="AlphaFoldDB" id="A0A0D5YID6"/>
<sequence>MTTTRRRPKHDPKVSENEILNAAEQFLSEHPFRELNVDEVMRRTGLKRPAFYVHFIDKHDLALRLVENIGKELFTIADRWLKGNNSQEDLRQALVGLVEVYVQHGRVLRAFGEAAGGDERVDNAYRSLVQDFINAAAQHIKEEQEAGRIKKDLDVEETAKALIWLEERYLSEVFGRPSEVDPKVAIRVLQNIWLSTLYGAN</sequence>
<evidence type="ECO:0000259" key="3">
    <source>
        <dbReference type="PROSITE" id="PS50977"/>
    </source>
</evidence>
<dbReference type="PATRIC" id="fig|470.1345.peg.1934"/>
<evidence type="ECO:0000313" key="4">
    <source>
        <dbReference type="EMBL" id="AKA31709.1"/>
    </source>
</evidence>
<dbReference type="PROSITE" id="PS50977">
    <property type="entry name" value="HTH_TETR_2"/>
    <property type="match status" value="1"/>
</dbReference>
<organism evidence="4 5">
    <name type="scientific">Acinetobacter baumannii</name>
    <dbReference type="NCBI Taxonomy" id="470"/>
    <lineage>
        <taxon>Bacteria</taxon>
        <taxon>Pseudomonadati</taxon>
        <taxon>Pseudomonadota</taxon>
        <taxon>Gammaproteobacteria</taxon>
        <taxon>Moraxellales</taxon>
        <taxon>Moraxellaceae</taxon>
        <taxon>Acinetobacter</taxon>
        <taxon>Acinetobacter calcoaceticus/baumannii complex</taxon>
    </lineage>
</organism>
<evidence type="ECO:0000256" key="2">
    <source>
        <dbReference type="PROSITE-ProRule" id="PRU00335"/>
    </source>
</evidence>
<reference evidence="5" key="2">
    <citation type="submission" date="2015-03" db="EMBL/GenBank/DDBJ databases">
        <authorList>
            <person name="Gallagher L.A."/>
            <person name="Hayden H.S."/>
            <person name="Weiss E.J."/>
            <person name="Hager K.R."/>
            <person name="Ramage E."/>
            <person name="Radey M.R."/>
            <person name="Bydalek R."/>
            <person name="Manoil C."/>
            <person name="Miller S.I."/>
            <person name="Brittnacher M.J."/>
        </authorList>
    </citation>
    <scope>NUCLEOTIDE SEQUENCE [LARGE SCALE GENOMIC DNA]</scope>
    <source>
        <strain evidence="5">AB5075-UW</strain>
    </source>
</reference>
<dbReference type="Gene3D" id="1.10.10.60">
    <property type="entry name" value="Homeodomain-like"/>
    <property type="match status" value="1"/>
</dbReference>